<keyword evidence="4" id="KW-1185">Reference proteome</keyword>
<reference evidence="3 4" key="1">
    <citation type="journal article" date="2015" name="Genome Biol. Evol.">
        <title>The genome of winter moth (Operophtera brumata) provides a genomic perspective on sexual dimorphism and phenology.</title>
        <authorList>
            <person name="Derks M.F."/>
            <person name="Smit S."/>
            <person name="Salis L."/>
            <person name="Schijlen E."/>
            <person name="Bossers A."/>
            <person name="Mateman C."/>
            <person name="Pijl A.S."/>
            <person name="de Ridder D."/>
            <person name="Groenen M.A."/>
            <person name="Visser M.E."/>
            <person name="Megens H.J."/>
        </authorList>
    </citation>
    <scope>NUCLEOTIDE SEQUENCE [LARGE SCALE GENOMIC DNA]</scope>
    <source>
        <strain evidence="3">WM2013NL</strain>
        <tissue evidence="3">Head and thorax</tissue>
    </source>
</reference>
<evidence type="ECO:0000256" key="1">
    <source>
        <dbReference type="ARBA" id="ARBA00007469"/>
    </source>
</evidence>
<sequence length="192" mass="22404">MGPFFCNKTWLFDPEEVKPIETELEQGWVNIEKGTPIYDLWAHEWNKHGTCAAAIEPLNSQVKYFSKGLEFLQKYTMATVLSDANIVPSDTKTYSDNDIRNAIQNKLGVDPEVYCKHDKGKQYLWELRLCFSKTLELIDCKSKNHERYYDGGFGFISNCNSKGVIYTESFKPPNRFLVQLYKLTTWLQWFTL</sequence>
<dbReference type="STRING" id="104452.A0A0L7KA08"/>
<dbReference type="Proteomes" id="UP000037510">
    <property type="component" value="Unassembled WGS sequence"/>
</dbReference>
<dbReference type="SUPFAM" id="SSF55895">
    <property type="entry name" value="Ribonuclease Rh-like"/>
    <property type="match status" value="1"/>
</dbReference>
<dbReference type="GO" id="GO:0033897">
    <property type="term" value="F:ribonuclease T2 activity"/>
    <property type="evidence" value="ECO:0007669"/>
    <property type="project" value="InterPro"/>
</dbReference>
<proteinExistence type="inferred from homology"/>
<dbReference type="GO" id="GO:0003723">
    <property type="term" value="F:RNA binding"/>
    <property type="evidence" value="ECO:0007669"/>
    <property type="project" value="InterPro"/>
</dbReference>
<dbReference type="EMBL" id="JTDY01010212">
    <property type="protein sequence ID" value="KOB59940.1"/>
    <property type="molecule type" value="Genomic_DNA"/>
</dbReference>
<dbReference type="GO" id="GO:0005576">
    <property type="term" value="C:extracellular region"/>
    <property type="evidence" value="ECO:0007669"/>
    <property type="project" value="TreeGrafter"/>
</dbReference>
<evidence type="ECO:0000256" key="2">
    <source>
        <dbReference type="RuleBase" id="RU004328"/>
    </source>
</evidence>
<evidence type="ECO:0000313" key="3">
    <source>
        <dbReference type="EMBL" id="KOB59940.1"/>
    </source>
</evidence>
<dbReference type="InterPro" id="IPR036430">
    <property type="entry name" value="RNase_T2-like_sf"/>
</dbReference>
<dbReference type="InterPro" id="IPR033130">
    <property type="entry name" value="RNase_T2_His_AS_2"/>
</dbReference>
<organism evidence="3 4">
    <name type="scientific">Operophtera brumata</name>
    <name type="common">Winter moth</name>
    <name type="synonym">Phalaena brumata</name>
    <dbReference type="NCBI Taxonomy" id="104452"/>
    <lineage>
        <taxon>Eukaryota</taxon>
        <taxon>Metazoa</taxon>
        <taxon>Ecdysozoa</taxon>
        <taxon>Arthropoda</taxon>
        <taxon>Hexapoda</taxon>
        <taxon>Insecta</taxon>
        <taxon>Pterygota</taxon>
        <taxon>Neoptera</taxon>
        <taxon>Endopterygota</taxon>
        <taxon>Lepidoptera</taxon>
        <taxon>Glossata</taxon>
        <taxon>Ditrysia</taxon>
        <taxon>Geometroidea</taxon>
        <taxon>Geometridae</taxon>
        <taxon>Larentiinae</taxon>
        <taxon>Operophtera</taxon>
    </lineage>
</organism>
<dbReference type="PANTHER" id="PTHR11240:SF22">
    <property type="entry name" value="RIBONUCLEASE T2"/>
    <property type="match status" value="1"/>
</dbReference>
<dbReference type="PROSITE" id="PS00531">
    <property type="entry name" value="RNASE_T2_2"/>
    <property type="match status" value="1"/>
</dbReference>
<comment type="similarity">
    <text evidence="1 2">Belongs to the RNase T2 family.</text>
</comment>
<accession>A0A0L7KA08</accession>
<gene>
    <name evidence="3" type="ORF">OBRU01_25009</name>
</gene>
<dbReference type="PANTHER" id="PTHR11240">
    <property type="entry name" value="RIBONUCLEASE T2"/>
    <property type="match status" value="1"/>
</dbReference>
<protein>
    <submittedName>
        <fullName evidence="3">Ribonuclease X25</fullName>
    </submittedName>
</protein>
<dbReference type="GO" id="GO:0006401">
    <property type="term" value="P:RNA catabolic process"/>
    <property type="evidence" value="ECO:0007669"/>
    <property type="project" value="TreeGrafter"/>
</dbReference>
<comment type="caution">
    <text evidence="3">The sequence shown here is derived from an EMBL/GenBank/DDBJ whole genome shotgun (WGS) entry which is preliminary data.</text>
</comment>
<dbReference type="Gene3D" id="3.90.730.10">
    <property type="entry name" value="Ribonuclease T2-like"/>
    <property type="match status" value="1"/>
</dbReference>
<name>A0A0L7KA08_OPEBR</name>
<dbReference type="Pfam" id="PF00445">
    <property type="entry name" value="Ribonuclease_T2"/>
    <property type="match status" value="1"/>
</dbReference>
<dbReference type="InterPro" id="IPR001568">
    <property type="entry name" value="RNase_T2-like"/>
</dbReference>
<evidence type="ECO:0000313" key="4">
    <source>
        <dbReference type="Proteomes" id="UP000037510"/>
    </source>
</evidence>
<dbReference type="AlphaFoldDB" id="A0A0L7KA08"/>